<dbReference type="EMBL" id="MFGW01000121">
    <property type="protein sequence ID" value="OGF65045.1"/>
    <property type="molecule type" value="Genomic_DNA"/>
</dbReference>
<dbReference type="CDD" id="cd00616">
    <property type="entry name" value="AHBA_syn"/>
    <property type="match status" value="1"/>
</dbReference>
<dbReference type="SUPFAM" id="SSF53383">
    <property type="entry name" value="PLP-dependent transferases"/>
    <property type="match status" value="1"/>
</dbReference>
<accession>A0A1F5VNQ0</accession>
<evidence type="ECO:0000256" key="3">
    <source>
        <dbReference type="RuleBase" id="RU004508"/>
    </source>
</evidence>
<dbReference type="Pfam" id="PF01041">
    <property type="entry name" value="DegT_DnrJ_EryC1"/>
    <property type="match status" value="1"/>
</dbReference>
<keyword evidence="2 3" id="KW-0663">Pyridoxal phosphate</keyword>
<organism evidence="4 5">
    <name type="scientific">Candidatus Fischerbacteria bacterium RBG_13_37_8</name>
    <dbReference type="NCBI Taxonomy" id="1817863"/>
    <lineage>
        <taxon>Bacteria</taxon>
        <taxon>Candidatus Fischeribacteriota</taxon>
    </lineage>
</organism>
<dbReference type="Gene3D" id="3.40.640.10">
    <property type="entry name" value="Type I PLP-dependent aspartate aminotransferase-like (Major domain)"/>
    <property type="match status" value="1"/>
</dbReference>
<evidence type="ECO:0000256" key="2">
    <source>
        <dbReference type="PIRSR" id="PIRSR000390-2"/>
    </source>
</evidence>
<sequence length="380" mass="43427">MKIRLFKPSLGDEELQNIKEVFERAWLGLGPKVAEFEMEWSKYLGIKASIAVNSATAALHLALTAYHFKEGCKVLIPIITFASTATAILYNKLEPVFVDIDENTITMSLDDLDKKYTKDCVAIIPVHMGGQPVLMDILMEFAREKKLAVIEDCAHCAGGEFKGKMLGKWGHIGCFSFEEKKCMTTGDGGMICSEDEHLIQPLREYRWIGIDKDTWKRASKYTDSVNIDARHWYYEIAVLGYKYNMNDLAAAIGLAQLKKLDSMNLKRSHCIKRYLQGIQNCKHITPLLPYDPDKYVYWIFGIRCKMRDPLIIYLKSKGIATGMHYMPLPLHPLLKPYYKVPCDTGMKIWESFITLPLFADLTETEIDYIIEALIAFDAKY</sequence>
<dbReference type="InterPro" id="IPR015424">
    <property type="entry name" value="PyrdxlP-dep_Trfase"/>
</dbReference>
<dbReference type="STRING" id="1817863.A2Y62_16585"/>
<dbReference type="InterPro" id="IPR015422">
    <property type="entry name" value="PyrdxlP-dep_Trfase_small"/>
</dbReference>
<keyword evidence="4" id="KW-0032">Aminotransferase</keyword>
<protein>
    <submittedName>
        <fullName evidence="4">UDP-4-amino-4-deoxy-L-arabinose-oxoglutarate aminotransferase</fullName>
    </submittedName>
</protein>
<dbReference type="Gene3D" id="3.90.1150.10">
    <property type="entry name" value="Aspartate Aminotransferase, domain 1"/>
    <property type="match status" value="1"/>
</dbReference>
<dbReference type="PANTHER" id="PTHR30244:SF34">
    <property type="entry name" value="DTDP-4-AMINO-4,6-DIDEOXYGALACTOSE TRANSAMINASE"/>
    <property type="match status" value="1"/>
</dbReference>
<gene>
    <name evidence="4" type="ORF">A2Y62_16585</name>
</gene>
<comment type="similarity">
    <text evidence="3">Belongs to the DegT/DnrJ/EryC1 family.</text>
</comment>
<dbReference type="GO" id="GO:0008483">
    <property type="term" value="F:transaminase activity"/>
    <property type="evidence" value="ECO:0007669"/>
    <property type="project" value="UniProtKB-KW"/>
</dbReference>
<feature type="modified residue" description="N6-(pyridoxal phosphate)lysine" evidence="2">
    <location>
        <position position="181"/>
    </location>
</feature>
<dbReference type="InterPro" id="IPR000653">
    <property type="entry name" value="DegT/StrS_aminotransferase"/>
</dbReference>
<feature type="active site" description="Proton acceptor" evidence="1">
    <location>
        <position position="181"/>
    </location>
</feature>
<evidence type="ECO:0000313" key="5">
    <source>
        <dbReference type="Proteomes" id="UP000178943"/>
    </source>
</evidence>
<dbReference type="AlphaFoldDB" id="A0A1F5VNQ0"/>
<reference evidence="4 5" key="1">
    <citation type="journal article" date="2016" name="Nat. Commun.">
        <title>Thousands of microbial genomes shed light on interconnected biogeochemical processes in an aquifer system.</title>
        <authorList>
            <person name="Anantharaman K."/>
            <person name="Brown C.T."/>
            <person name="Hug L.A."/>
            <person name="Sharon I."/>
            <person name="Castelle C.J."/>
            <person name="Probst A.J."/>
            <person name="Thomas B.C."/>
            <person name="Singh A."/>
            <person name="Wilkins M.J."/>
            <person name="Karaoz U."/>
            <person name="Brodie E.L."/>
            <person name="Williams K.H."/>
            <person name="Hubbard S.S."/>
            <person name="Banfield J.F."/>
        </authorList>
    </citation>
    <scope>NUCLEOTIDE SEQUENCE [LARGE SCALE GENOMIC DNA]</scope>
</reference>
<dbReference type="Proteomes" id="UP000178943">
    <property type="component" value="Unassembled WGS sequence"/>
</dbReference>
<dbReference type="GO" id="GO:0030170">
    <property type="term" value="F:pyridoxal phosphate binding"/>
    <property type="evidence" value="ECO:0007669"/>
    <property type="project" value="TreeGrafter"/>
</dbReference>
<dbReference type="PIRSF" id="PIRSF000390">
    <property type="entry name" value="PLP_StrS"/>
    <property type="match status" value="1"/>
</dbReference>
<evidence type="ECO:0000313" key="4">
    <source>
        <dbReference type="EMBL" id="OGF65045.1"/>
    </source>
</evidence>
<name>A0A1F5VNQ0_9BACT</name>
<dbReference type="PANTHER" id="PTHR30244">
    <property type="entry name" value="TRANSAMINASE"/>
    <property type="match status" value="1"/>
</dbReference>
<dbReference type="GO" id="GO:0000271">
    <property type="term" value="P:polysaccharide biosynthetic process"/>
    <property type="evidence" value="ECO:0007669"/>
    <property type="project" value="TreeGrafter"/>
</dbReference>
<keyword evidence="4" id="KW-0808">Transferase</keyword>
<comment type="caution">
    <text evidence="4">The sequence shown here is derived from an EMBL/GenBank/DDBJ whole genome shotgun (WGS) entry which is preliminary data.</text>
</comment>
<dbReference type="InterPro" id="IPR015421">
    <property type="entry name" value="PyrdxlP-dep_Trfase_major"/>
</dbReference>
<proteinExistence type="inferred from homology"/>
<evidence type="ECO:0000256" key="1">
    <source>
        <dbReference type="PIRSR" id="PIRSR000390-1"/>
    </source>
</evidence>